<dbReference type="KEGG" id="caby:Cabys_2901"/>
<dbReference type="EMBL" id="CP018099">
    <property type="protein sequence ID" value="APF19649.1"/>
    <property type="molecule type" value="Genomic_DNA"/>
</dbReference>
<dbReference type="Proteomes" id="UP000183868">
    <property type="component" value="Chromosome"/>
</dbReference>
<sequence>MRLAFSMISLTPSLFVPPQECKIKKEKIVKISILRENIKSSILFL</sequence>
<name>A0A1J1CBK7_CALAY</name>
<gene>
    <name evidence="1" type="ORF">Cabys_2901</name>
</gene>
<dbReference type="AlphaFoldDB" id="A0A1J1CBK7"/>
<proteinExistence type="predicted"/>
<protein>
    <submittedName>
        <fullName evidence="1">Uncharacterized protein</fullName>
    </submittedName>
</protein>
<accession>A0A1J1CBK7</accession>
<evidence type="ECO:0000313" key="2">
    <source>
        <dbReference type="Proteomes" id="UP000183868"/>
    </source>
</evidence>
<reference evidence="1 2" key="1">
    <citation type="submission" date="2016-11" db="EMBL/GenBank/DDBJ databases">
        <title>Genomic analysis of Caldithrix abyssi and proposal of a novel bacterial phylum Caldithrichaeota.</title>
        <authorList>
            <person name="Kublanov I."/>
            <person name="Sigalova O."/>
            <person name="Gavrilov S."/>
            <person name="Lebedinsky A."/>
            <person name="Ivanova N."/>
            <person name="Daum C."/>
            <person name="Reddy T."/>
            <person name="Klenk H.P."/>
            <person name="Goker M."/>
            <person name="Reva O."/>
            <person name="Miroshnichenko M."/>
            <person name="Kyprides N."/>
            <person name="Woyke T."/>
            <person name="Gelfand M."/>
        </authorList>
    </citation>
    <scope>NUCLEOTIDE SEQUENCE [LARGE SCALE GENOMIC DNA]</scope>
    <source>
        <strain evidence="1 2">LF13</strain>
    </source>
</reference>
<evidence type="ECO:0000313" key="1">
    <source>
        <dbReference type="EMBL" id="APF19649.1"/>
    </source>
</evidence>
<organism evidence="1 2">
    <name type="scientific">Caldithrix abyssi DSM 13497</name>
    <dbReference type="NCBI Taxonomy" id="880073"/>
    <lineage>
        <taxon>Bacteria</taxon>
        <taxon>Pseudomonadati</taxon>
        <taxon>Calditrichota</taxon>
        <taxon>Calditrichia</taxon>
        <taxon>Calditrichales</taxon>
        <taxon>Calditrichaceae</taxon>
        <taxon>Caldithrix</taxon>
    </lineage>
</organism>